<evidence type="ECO:0000256" key="3">
    <source>
        <dbReference type="PROSITE-ProRule" id="PRU00339"/>
    </source>
</evidence>
<keyword evidence="2 3" id="KW-0802">TPR repeat</keyword>
<dbReference type="InterPro" id="IPR038375">
    <property type="entry name" value="NDUFAF7_sf"/>
</dbReference>
<dbReference type="SMART" id="SM00028">
    <property type="entry name" value="TPR"/>
    <property type="match status" value="1"/>
</dbReference>
<proteinExistence type="predicted"/>
<organism evidence="4 5">
    <name type="scientific">Cohnella hashimotonis</name>
    <dbReference type="NCBI Taxonomy" id="2826895"/>
    <lineage>
        <taxon>Bacteria</taxon>
        <taxon>Bacillati</taxon>
        <taxon>Bacillota</taxon>
        <taxon>Bacilli</taxon>
        <taxon>Bacillales</taxon>
        <taxon>Paenibacillaceae</taxon>
        <taxon>Cohnella</taxon>
    </lineage>
</organism>
<evidence type="ECO:0000256" key="1">
    <source>
        <dbReference type="ARBA" id="ARBA00022737"/>
    </source>
</evidence>
<keyword evidence="5" id="KW-1185">Reference proteome</keyword>
<keyword evidence="1" id="KW-0677">Repeat</keyword>
<protein>
    <submittedName>
        <fullName evidence="4">SAM-dependent methyltransferase</fullName>
        <ecNumber evidence="4">2.1.1.-</ecNumber>
    </submittedName>
</protein>
<dbReference type="EC" id="2.1.1.-" evidence="4"/>
<evidence type="ECO:0000256" key="2">
    <source>
        <dbReference type="ARBA" id="ARBA00022803"/>
    </source>
</evidence>
<dbReference type="SUPFAM" id="SSF53335">
    <property type="entry name" value="S-adenosyl-L-methionine-dependent methyltransferases"/>
    <property type="match status" value="1"/>
</dbReference>
<comment type="caution">
    <text evidence="4">The sequence shown here is derived from an EMBL/GenBank/DDBJ whole genome shotgun (WGS) entry which is preliminary data.</text>
</comment>
<reference evidence="4" key="1">
    <citation type="submission" date="2023-04" db="EMBL/GenBank/DDBJ databases">
        <title>Comparative genomic analysis of Cohnella hashimotonis sp. nov., isolated from the International Space Station.</title>
        <authorList>
            <person name="Venkateswaran K."/>
            <person name="Simpson A."/>
        </authorList>
    </citation>
    <scope>NUCLEOTIDE SEQUENCE</scope>
    <source>
        <strain evidence="4">F6_2S_P_1</strain>
    </source>
</reference>
<feature type="repeat" description="TPR" evidence="3">
    <location>
        <begin position="471"/>
        <end position="504"/>
    </location>
</feature>
<dbReference type="InterPro" id="IPR029063">
    <property type="entry name" value="SAM-dependent_MTases_sf"/>
</dbReference>
<dbReference type="Gene3D" id="1.25.40.10">
    <property type="entry name" value="Tetratricopeptide repeat domain"/>
    <property type="match status" value="1"/>
</dbReference>
<dbReference type="SUPFAM" id="SSF48452">
    <property type="entry name" value="TPR-like"/>
    <property type="match status" value="1"/>
</dbReference>
<dbReference type="Pfam" id="PF07719">
    <property type="entry name" value="TPR_2"/>
    <property type="match status" value="1"/>
</dbReference>
<evidence type="ECO:0000313" key="5">
    <source>
        <dbReference type="Proteomes" id="UP001161691"/>
    </source>
</evidence>
<keyword evidence="4" id="KW-0808">Transferase</keyword>
<name>A0ABT6TGN2_9BACL</name>
<dbReference type="PROSITE" id="PS50005">
    <property type="entry name" value="TPR"/>
    <property type="match status" value="1"/>
</dbReference>
<keyword evidence="4" id="KW-0489">Methyltransferase</keyword>
<dbReference type="RefSeq" id="WP_282908884.1">
    <property type="nucleotide sequence ID" value="NZ_JAGRPV010000001.1"/>
</dbReference>
<sequence length="515" mass="58407">MAATDSQKYRFSEAPVWELQRAYYEQLGLKAWNNDQVPQYITSNPMIGAAYAEMIFGFLQDRATQGATEETVTLVELGAGAGRLAYHVLHELALLKAYAGIALPPLRYVMTDLALKNVEGWRRHPALANFIDQGALDLATFDAERDTELKLLVSGETIAPGQLRQPLLIVANYFFDAIPQELIYIGEGLVYDCDVVVGQTEPAPGLTLSEQLRRMTLTYEHRRAPRFEDARYPYRDVIALYQRELEDSHVLFPEIGLRCLERLGQLSRAGFAMITADKGDHRLDNWRFAEPPQLVHHGSISLTANYHAIQHVFESRGAEALFTDHHYKNINVACILMLESPKQYVNTRLAYRKSVARFGPDDFFSLKLLADREIETLRLQQILAFWRLGGYDAEWFIQTAKRISSLLADANDEEKLDLRSGIHRMWTSFYVMPQRYDLALDAGLILFEMDMYEDAKPLLDASAQGDDDPVSTVYFCLAICSLELGQEDEARAYLQRALELEPDHEEALTLLAALG</sequence>
<dbReference type="Proteomes" id="UP001161691">
    <property type="component" value="Unassembled WGS sequence"/>
</dbReference>
<dbReference type="InterPro" id="IPR019734">
    <property type="entry name" value="TPR_rpt"/>
</dbReference>
<dbReference type="Gene3D" id="3.40.50.12710">
    <property type="match status" value="1"/>
</dbReference>
<gene>
    <name evidence="4" type="ORF">KB449_13520</name>
</gene>
<dbReference type="InterPro" id="IPR013105">
    <property type="entry name" value="TPR_2"/>
</dbReference>
<evidence type="ECO:0000313" key="4">
    <source>
        <dbReference type="EMBL" id="MDI4645990.1"/>
    </source>
</evidence>
<dbReference type="GO" id="GO:0032259">
    <property type="term" value="P:methylation"/>
    <property type="evidence" value="ECO:0007669"/>
    <property type="project" value="UniProtKB-KW"/>
</dbReference>
<dbReference type="GO" id="GO:0008168">
    <property type="term" value="F:methyltransferase activity"/>
    <property type="evidence" value="ECO:0007669"/>
    <property type="project" value="UniProtKB-KW"/>
</dbReference>
<dbReference type="EMBL" id="JAGRPV010000001">
    <property type="protein sequence ID" value="MDI4645990.1"/>
    <property type="molecule type" value="Genomic_DNA"/>
</dbReference>
<accession>A0ABT6TGN2</accession>
<dbReference type="InterPro" id="IPR011990">
    <property type="entry name" value="TPR-like_helical_dom_sf"/>
</dbReference>